<evidence type="ECO:0000313" key="2">
    <source>
        <dbReference type="Proteomes" id="UP000557392"/>
    </source>
</evidence>
<organism evidence="1 2">
    <name type="scientific">Sphingomonas kyeonggiensis</name>
    <dbReference type="NCBI Taxonomy" id="1268553"/>
    <lineage>
        <taxon>Bacteria</taxon>
        <taxon>Pseudomonadati</taxon>
        <taxon>Pseudomonadota</taxon>
        <taxon>Alphaproteobacteria</taxon>
        <taxon>Sphingomonadales</taxon>
        <taxon>Sphingomonadaceae</taxon>
        <taxon>Sphingomonas</taxon>
    </lineage>
</organism>
<name>A0A7W6JQG1_9SPHN</name>
<dbReference type="Proteomes" id="UP000557392">
    <property type="component" value="Unassembled WGS sequence"/>
</dbReference>
<accession>A0A7W6JQG1</accession>
<reference evidence="1 2" key="1">
    <citation type="submission" date="2020-08" db="EMBL/GenBank/DDBJ databases">
        <title>Genomic Encyclopedia of Type Strains, Phase IV (KMG-IV): sequencing the most valuable type-strain genomes for metagenomic binning, comparative biology and taxonomic classification.</title>
        <authorList>
            <person name="Goeker M."/>
        </authorList>
    </citation>
    <scope>NUCLEOTIDE SEQUENCE [LARGE SCALE GENOMIC DNA]</scope>
    <source>
        <strain evidence="1 2">DSM 101806</strain>
    </source>
</reference>
<gene>
    <name evidence="1" type="ORF">GGR46_001136</name>
</gene>
<comment type="caution">
    <text evidence="1">The sequence shown here is derived from an EMBL/GenBank/DDBJ whole genome shotgun (WGS) entry which is preliminary data.</text>
</comment>
<evidence type="ECO:0000313" key="1">
    <source>
        <dbReference type="EMBL" id="MBB4097603.1"/>
    </source>
</evidence>
<dbReference type="AlphaFoldDB" id="A0A7W6JQG1"/>
<sequence>MASAQTAPAQTAPTAAQPAAAAKFSLDTAIQDLYADKDAKAVMDKHLPGLTALPQYEMIKAISLRQLQPYSDGKLTDAMLAGVDADLAKIK</sequence>
<protein>
    <submittedName>
        <fullName evidence="1">Uncharacterized protein</fullName>
    </submittedName>
</protein>
<keyword evidence="2" id="KW-1185">Reference proteome</keyword>
<dbReference type="RefSeq" id="WP_246425904.1">
    <property type="nucleotide sequence ID" value="NZ_JACIEH010000001.1"/>
</dbReference>
<dbReference type="EMBL" id="JACIEH010000001">
    <property type="protein sequence ID" value="MBB4097603.1"/>
    <property type="molecule type" value="Genomic_DNA"/>
</dbReference>
<proteinExistence type="predicted"/>